<protein>
    <submittedName>
        <fullName evidence="3">Hypothetical membrane protein</fullName>
    </submittedName>
</protein>
<keyword evidence="2" id="KW-0732">Signal</keyword>
<keyword evidence="1" id="KW-1133">Transmembrane helix</keyword>
<gene>
    <name evidence="3" type="ORF">SHTP_0906</name>
</gene>
<name>A0A1B4XZJ7_MYCUL</name>
<proteinExistence type="predicted"/>
<dbReference type="EMBL" id="AP017624">
    <property type="protein sequence ID" value="BAV40233.1"/>
    <property type="molecule type" value="Genomic_DNA"/>
</dbReference>
<keyword evidence="1" id="KW-0472">Membrane</keyword>
<keyword evidence="1" id="KW-0812">Transmembrane</keyword>
<evidence type="ECO:0000313" key="3">
    <source>
        <dbReference type="EMBL" id="BAV40233.1"/>
    </source>
</evidence>
<evidence type="ECO:0000256" key="1">
    <source>
        <dbReference type="SAM" id="Phobius"/>
    </source>
</evidence>
<feature type="chain" id="PRO_5008572739" evidence="2">
    <location>
        <begin position="32"/>
        <end position="663"/>
    </location>
</feature>
<accession>A0A1B4XZJ7</accession>
<dbReference type="AlphaFoldDB" id="A0A1B4XZJ7"/>
<feature type="signal peptide" evidence="2">
    <location>
        <begin position="1"/>
        <end position="31"/>
    </location>
</feature>
<feature type="transmembrane region" description="Helical" evidence="1">
    <location>
        <begin position="632"/>
        <end position="653"/>
    </location>
</feature>
<evidence type="ECO:0000313" key="4">
    <source>
        <dbReference type="Proteomes" id="UP000218067"/>
    </source>
</evidence>
<organism evidence="3 4">
    <name type="scientific">Mycobacterium ulcerans subsp. shinshuense</name>
    <dbReference type="NCBI Taxonomy" id="1124626"/>
    <lineage>
        <taxon>Bacteria</taxon>
        <taxon>Bacillati</taxon>
        <taxon>Actinomycetota</taxon>
        <taxon>Actinomycetes</taxon>
        <taxon>Mycobacteriales</taxon>
        <taxon>Mycobacteriaceae</taxon>
        <taxon>Mycobacterium</taxon>
        <taxon>Mycobacterium ulcerans group</taxon>
    </lineage>
</organism>
<sequence length="663" mass="69625">MYRNSVRIARMALALASVVGFLALSAPASWGAPEETDTTLVDAPTMTLSSLGYNSVLSFYGLQGTQQLTIPAPHGLKPTALNATAVLPVNLRSGLITVTQNDREIARVNLPAADQSPIVIPLADATVVDDAVTVILRAYLVPLEDLCVYPWSPFSLVNGSVSFVGVERPPVTVAHFLPPVLRRLSIFVPPSPSVAESDAVVQLAAAAAAHYGKQAPEIAVVRLPEGELAPPAPPRSLERQVVIKEGQDEGLSLRGATGVPWLLISGPLDSAAESSITLLFSSLSQLALASKAVVGSFKPSLHLPGDTTTLRELGQPGLNSVGLQPRVTIGLDQTRFARSVHSMRVHLQGSYSPIPPSMAGQIVATIGVETIDRWPTDSSGVIDRWVDVPDRLLQGWTGVDLTLDVSGNVGRCGDFYTAGAGDHVLTLTIDGDTAVQSSPAAPPVPDGLRSVPQALMPQIQVGIEEHSFDDTARAVRIVVGLQRTSSVPLQTTVTSVQQAIDSSKSAILIAADGWNHADIVLPVSAGPGGPITINGVKSDGKPATLTLDPALRFASLQTVFQHGRSLLVATSNGAPEQLDGLLGWLDGDSARWPGIRGVALVAMPGQDPVVVERPNAGSVDDATSEQRSGSGWIWWFGGAWLVAAVVGAGVILFRSRRGPLRCR</sequence>
<dbReference type="Proteomes" id="UP000218067">
    <property type="component" value="Chromosome"/>
</dbReference>
<reference evidence="3 4" key="1">
    <citation type="submission" date="2016-08" db="EMBL/GenBank/DDBJ databases">
        <title>Complete genome sequence of Mycobacterium shinshuense, a subspecies of M. ulcerans.</title>
        <authorList>
            <person name="Yoshida M."/>
            <person name="Ogura Y."/>
            <person name="Hayashi T."/>
            <person name="Hoshino Y."/>
        </authorList>
    </citation>
    <scope>NUCLEOTIDE SEQUENCE [LARGE SCALE GENOMIC DNA]</scope>
    <source>
        <strain evidence="4">ATCC 33728</strain>
    </source>
</reference>
<evidence type="ECO:0000256" key="2">
    <source>
        <dbReference type="SAM" id="SignalP"/>
    </source>
</evidence>